<protein>
    <submittedName>
        <fullName evidence="3">Uncharacterized protein</fullName>
    </submittedName>
</protein>
<feature type="region of interest" description="Disordered" evidence="2">
    <location>
        <begin position="679"/>
        <end position="722"/>
    </location>
</feature>
<sequence>MPYKSQRVSQKLPCYNSGCRGWCRFSSVPQMTVYVTNPEFARNVIEYAPSETGSSTEDTVSMVDESCEAVGGSSSEGDDAEEVHADSAGGSEKGKSQKRRREPTVEGRRWRRKAAGDGLMFDKEGRGLRGIVLVSVRGRCTLEKICKFNKTLEPYQKEAIEGTILKPILEYHPFSMQRELTVALVKLWVSRRKAFRVAGRLVPFSVYDVARFTGLPVTGKIVEFGEDDLFTTELARMVCLCMGQYVTKKGDNLKSEKGRKRPVFRNYIKMMKKLLDTNKESEFIRGEVSTLSKWLKFDFVSHVWFYEHTTRFMQHDKCRFPRLVSWDSVDHRERYDPFQLVEGIKESEVIPVLRPREEEMLVPMVKDFMKTDRFRDYILDGEGVLSYEECLERAREELRAEKGKHKSRTNELEARLNMCAPPATVHEFRAVKGGEEDATCQTTADIPGASCDAQSTPPRMVDAAAPVDDCDDVGDAPQCSESHVQPSIEVEDVGGRAIDTTAMPCREVVVGAQEPVREQQQLEPVVGESGALLRPHGGEEAANIDAPGPGVDEVYVGGDSAAREGVCTTPASSAANVQDCTPTAMEGVEYEPTVDPGMESVHHGPPMTADKEAADHEACVQPPMGESVQRVITLEEDAQITGETKRTSPDLDDVVCEDDSGGKSSNIIARMRRKPRLYDNPFTDPTRLLGAQKSKKERNEGMTGVDEPRAANDPDEGSVHPSVLNVQPLSVEGSGIGPSVEELNKLKLTKQVLMNFACMYLVVCVVEMCHSSLRIMQVLAGYISATFSATEMELVTNVRSSVSLRLACVLTLTNREEDQQECLPKLVPTS</sequence>
<feature type="coiled-coil region" evidence="1">
    <location>
        <begin position="388"/>
        <end position="415"/>
    </location>
</feature>
<feature type="region of interest" description="Disordered" evidence="2">
    <location>
        <begin position="642"/>
        <end position="662"/>
    </location>
</feature>
<keyword evidence="1" id="KW-0175">Coiled coil</keyword>
<dbReference type="EMBL" id="JAKOGI010000131">
    <property type="protein sequence ID" value="KAJ8442944.1"/>
    <property type="molecule type" value="Genomic_DNA"/>
</dbReference>
<comment type="caution">
    <text evidence="3">The sequence shown here is derived from an EMBL/GenBank/DDBJ whole genome shotgun (WGS) entry which is preliminary data.</text>
</comment>
<feature type="region of interest" description="Disordered" evidence="2">
    <location>
        <begin position="67"/>
        <end position="111"/>
    </location>
</feature>
<feature type="compositionally biased region" description="Acidic residues" evidence="2">
    <location>
        <begin position="650"/>
        <end position="659"/>
    </location>
</feature>
<dbReference type="AlphaFoldDB" id="A0A9Q1KHG1"/>
<evidence type="ECO:0000256" key="2">
    <source>
        <dbReference type="SAM" id="MobiDB-lite"/>
    </source>
</evidence>
<evidence type="ECO:0000313" key="4">
    <source>
        <dbReference type="Proteomes" id="UP001153076"/>
    </source>
</evidence>
<proteinExistence type="predicted"/>
<evidence type="ECO:0000256" key="1">
    <source>
        <dbReference type="SAM" id="Coils"/>
    </source>
</evidence>
<dbReference type="Proteomes" id="UP001153076">
    <property type="component" value="Unassembled WGS sequence"/>
</dbReference>
<name>A0A9Q1KHG1_9CARY</name>
<evidence type="ECO:0000313" key="3">
    <source>
        <dbReference type="EMBL" id="KAJ8442944.1"/>
    </source>
</evidence>
<keyword evidence="4" id="KW-1185">Reference proteome</keyword>
<organism evidence="3 4">
    <name type="scientific">Carnegiea gigantea</name>
    <dbReference type="NCBI Taxonomy" id="171969"/>
    <lineage>
        <taxon>Eukaryota</taxon>
        <taxon>Viridiplantae</taxon>
        <taxon>Streptophyta</taxon>
        <taxon>Embryophyta</taxon>
        <taxon>Tracheophyta</taxon>
        <taxon>Spermatophyta</taxon>
        <taxon>Magnoliopsida</taxon>
        <taxon>eudicotyledons</taxon>
        <taxon>Gunneridae</taxon>
        <taxon>Pentapetalae</taxon>
        <taxon>Caryophyllales</taxon>
        <taxon>Cactineae</taxon>
        <taxon>Cactaceae</taxon>
        <taxon>Cactoideae</taxon>
        <taxon>Echinocereeae</taxon>
        <taxon>Carnegiea</taxon>
    </lineage>
</organism>
<dbReference type="OrthoDB" id="723791at2759"/>
<reference evidence="3" key="1">
    <citation type="submission" date="2022-04" db="EMBL/GenBank/DDBJ databases">
        <title>Carnegiea gigantea Genome sequencing and assembly v2.</title>
        <authorList>
            <person name="Copetti D."/>
            <person name="Sanderson M.J."/>
            <person name="Burquez A."/>
            <person name="Wojciechowski M.F."/>
        </authorList>
    </citation>
    <scope>NUCLEOTIDE SEQUENCE</scope>
    <source>
        <strain evidence="3">SGP5-SGP5p</strain>
        <tissue evidence="3">Aerial part</tissue>
    </source>
</reference>
<gene>
    <name evidence="3" type="ORF">Cgig2_019517</name>
</gene>
<accession>A0A9Q1KHG1</accession>